<comment type="subcellular location">
    <subcellularLocation>
        <location evidence="2">Membrane</location>
    </subcellularLocation>
</comment>
<keyword evidence="5" id="KW-0808">Transferase</keyword>
<dbReference type="RefSeq" id="WP_344531596.1">
    <property type="nucleotide sequence ID" value="NZ_BAAAPE010000013.1"/>
</dbReference>
<evidence type="ECO:0000313" key="16">
    <source>
        <dbReference type="Proteomes" id="UP001500016"/>
    </source>
</evidence>
<dbReference type="SMART" id="SM00387">
    <property type="entry name" value="HATPase_c"/>
    <property type="match status" value="1"/>
</dbReference>
<evidence type="ECO:0000256" key="5">
    <source>
        <dbReference type="ARBA" id="ARBA00022679"/>
    </source>
</evidence>
<dbReference type="InterPro" id="IPR003594">
    <property type="entry name" value="HATPase_dom"/>
</dbReference>
<keyword evidence="6 13" id="KW-0812">Transmembrane</keyword>
<dbReference type="PANTHER" id="PTHR44936">
    <property type="entry name" value="SENSOR PROTEIN CREC"/>
    <property type="match status" value="1"/>
</dbReference>
<dbReference type="InterPro" id="IPR003660">
    <property type="entry name" value="HAMP_dom"/>
</dbReference>
<dbReference type="PROSITE" id="PS50109">
    <property type="entry name" value="HIS_KIN"/>
    <property type="match status" value="1"/>
</dbReference>
<proteinExistence type="predicted"/>
<evidence type="ECO:0000256" key="3">
    <source>
        <dbReference type="ARBA" id="ARBA00012438"/>
    </source>
</evidence>
<feature type="compositionally biased region" description="Gly residues" evidence="12">
    <location>
        <begin position="759"/>
        <end position="775"/>
    </location>
</feature>
<evidence type="ECO:0000256" key="12">
    <source>
        <dbReference type="SAM" id="MobiDB-lite"/>
    </source>
</evidence>
<evidence type="ECO:0000256" key="11">
    <source>
        <dbReference type="ARBA" id="ARBA00023012"/>
    </source>
</evidence>
<keyword evidence="7" id="KW-0547">Nucleotide-binding</keyword>
<dbReference type="SUPFAM" id="SSF55874">
    <property type="entry name" value="ATPase domain of HSP90 chaperone/DNA topoisomerase II/histidine kinase"/>
    <property type="match status" value="1"/>
</dbReference>
<dbReference type="InterPro" id="IPR013587">
    <property type="entry name" value="Nitrate/nitrite_sensing"/>
</dbReference>
<keyword evidence="4" id="KW-0597">Phosphoprotein</keyword>
<feature type="compositionally biased region" description="Basic and acidic residues" evidence="12">
    <location>
        <begin position="744"/>
        <end position="756"/>
    </location>
</feature>
<keyword evidence="9" id="KW-0067">ATP-binding</keyword>
<dbReference type="InterPro" id="IPR005467">
    <property type="entry name" value="His_kinase_dom"/>
</dbReference>
<dbReference type="Gene3D" id="3.30.565.10">
    <property type="entry name" value="Histidine kinase-like ATPase, C-terminal domain"/>
    <property type="match status" value="1"/>
</dbReference>
<organism evidence="15 16">
    <name type="scientific">Streptomyces albiaxialis</name>
    <dbReference type="NCBI Taxonomy" id="329523"/>
    <lineage>
        <taxon>Bacteria</taxon>
        <taxon>Bacillati</taxon>
        <taxon>Actinomycetota</taxon>
        <taxon>Actinomycetes</taxon>
        <taxon>Kitasatosporales</taxon>
        <taxon>Streptomycetaceae</taxon>
        <taxon>Streptomyces</taxon>
    </lineage>
</organism>
<dbReference type="PANTHER" id="PTHR44936:SF9">
    <property type="entry name" value="SENSOR PROTEIN CREC"/>
    <property type="match status" value="1"/>
</dbReference>
<dbReference type="Pfam" id="PF00672">
    <property type="entry name" value="HAMP"/>
    <property type="match status" value="1"/>
</dbReference>
<evidence type="ECO:0000259" key="14">
    <source>
        <dbReference type="PROSITE" id="PS50109"/>
    </source>
</evidence>
<evidence type="ECO:0000256" key="7">
    <source>
        <dbReference type="ARBA" id="ARBA00022741"/>
    </source>
</evidence>
<evidence type="ECO:0000256" key="9">
    <source>
        <dbReference type="ARBA" id="ARBA00022840"/>
    </source>
</evidence>
<evidence type="ECO:0000256" key="13">
    <source>
        <dbReference type="SAM" id="Phobius"/>
    </source>
</evidence>
<feature type="region of interest" description="Disordered" evidence="12">
    <location>
        <begin position="356"/>
        <end position="378"/>
    </location>
</feature>
<dbReference type="EC" id="2.7.13.3" evidence="3"/>
<reference evidence="15 16" key="1">
    <citation type="journal article" date="2019" name="Int. J. Syst. Evol. Microbiol.">
        <title>The Global Catalogue of Microorganisms (GCM) 10K type strain sequencing project: providing services to taxonomists for standard genome sequencing and annotation.</title>
        <authorList>
            <consortium name="The Broad Institute Genomics Platform"/>
            <consortium name="The Broad Institute Genome Sequencing Center for Infectious Disease"/>
            <person name="Wu L."/>
            <person name="Ma J."/>
        </authorList>
    </citation>
    <scope>NUCLEOTIDE SEQUENCE [LARGE SCALE GENOMIC DNA]</scope>
    <source>
        <strain evidence="15 16">JCM 15478</strain>
    </source>
</reference>
<dbReference type="CDD" id="cd00075">
    <property type="entry name" value="HATPase"/>
    <property type="match status" value="1"/>
</dbReference>
<feature type="region of interest" description="Disordered" evidence="12">
    <location>
        <begin position="636"/>
        <end position="884"/>
    </location>
</feature>
<feature type="compositionally biased region" description="Basic and acidic residues" evidence="12">
    <location>
        <begin position="81"/>
        <end position="95"/>
    </location>
</feature>
<dbReference type="Pfam" id="PF02518">
    <property type="entry name" value="HATPase_c"/>
    <property type="match status" value="1"/>
</dbReference>
<evidence type="ECO:0000256" key="6">
    <source>
        <dbReference type="ARBA" id="ARBA00022692"/>
    </source>
</evidence>
<evidence type="ECO:0000256" key="10">
    <source>
        <dbReference type="ARBA" id="ARBA00022989"/>
    </source>
</evidence>
<keyword evidence="10 13" id="KW-1133">Transmembrane helix</keyword>
<comment type="caution">
    <text evidence="15">The sequence shown here is derived from an EMBL/GenBank/DDBJ whole genome shotgun (WGS) entry which is preliminary data.</text>
</comment>
<comment type="catalytic activity">
    <reaction evidence="1">
        <text>ATP + protein L-histidine = ADP + protein N-phospho-L-histidine.</text>
        <dbReference type="EC" id="2.7.13.3"/>
    </reaction>
</comment>
<accession>A0ABN2WA61</accession>
<dbReference type="Pfam" id="PF08376">
    <property type="entry name" value="NIT"/>
    <property type="match status" value="1"/>
</dbReference>
<feature type="transmembrane region" description="Helical" evidence="13">
    <location>
        <begin position="298"/>
        <end position="323"/>
    </location>
</feature>
<feature type="compositionally biased region" description="Basic and acidic residues" evidence="12">
    <location>
        <begin position="649"/>
        <end position="672"/>
    </location>
</feature>
<dbReference type="InterPro" id="IPR050980">
    <property type="entry name" value="2C_sensor_his_kinase"/>
</dbReference>
<evidence type="ECO:0000313" key="15">
    <source>
        <dbReference type="EMBL" id="GAA2087669.1"/>
    </source>
</evidence>
<evidence type="ECO:0000256" key="8">
    <source>
        <dbReference type="ARBA" id="ARBA00022777"/>
    </source>
</evidence>
<dbReference type="EMBL" id="BAAAPE010000013">
    <property type="protein sequence ID" value="GAA2087669.1"/>
    <property type="molecule type" value="Genomic_DNA"/>
</dbReference>
<keyword evidence="16" id="KW-1185">Reference proteome</keyword>
<keyword evidence="8" id="KW-0418">Kinase</keyword>
<dbReference type="InterPro" id="IPR036890">
    <property type="entry name" value="HATPase_C_sf"/>
</dbReference>
<feature type="compositionally biased region" description="Gly residues" evidence="12">
    <location>
        <begin position="825"/>
        <end position="838"/>
    </location>
</feature>
<evidence type="ECO:0000256" key="2">
    <source>
        <dbReference type="ARBA" id="ARBA00004370"/>
    </source>
</evidence>
<sequence length="884" mass="92798">MRIAPRLVLLVAVPLVVAVAFAGRALTPATSQALQANRLTTMIEVAASAAELTHALQRERVAATSLVASQGTTARFQSRTKTTDRSIERYQEQRGRVSSTPEGSGAALERIDRSLAELPALRAQVRSGSGALSSLAFGYRIVVADLITYRDSIAQAEGVDPGIADRIRAAAALSKAAEHLGQQQVAVARALDGGGLTPAAQRSFDATRLGYTEATGDVYTLGPSEWRSWLERSLAGPKALAAQRMEDEVGRSAAGRPLTLSWKKWEAASTERLSMLRGVERRIDAAVLDTANEKRTTLIWWAVGELCAVLLTLAVALGIAYQLGRAMIRRLRHLRNAAHDVAHKRLPEVMTDLSQPRALGGATPEQVAERAGSPLPSTGKDEIDEVGQAFNAVHYEAVRLAAQQAASHEQFADTLVGVARRGAVLTGVMASQLDQVQREELDPERMDVLFALDHLAIRMDRNTNNLLVLGGHGRGKVRTADAPCTDVVFAAAQQIERYGRVTLGHVEPGLGIAARYVDDVAHLLAELLDNATRFSPPDTKVGVAAWRLWDRAVVQIVDEGVGIPEERRLAFNARLAEPRADLGAAVRSMGLHVVARIAGRHGIAVELRVSSGPGTIAEVTLPEKCLAEIARAPGVLGGAGTAPGAGTGVRDRAVREKAVRRKAAEVAARDGVPKPSAALEKRTRADAPGQGDHPDAAGHPDGTGERADGTGEPADVPRSGPVGPAGPAGPVVTASPTPPLPPRPPRERGVGEEKESAGTGTGAGTGSGSGSGGGAPRRVPRPRTEVPAEARVAGFSSSGLPIRRRPLPEERPGAAAQPGAERGRTGGGAKGGTKGGGSRTTPPRRRDSRQVSDVLAAYAQGINRSTRNRGGREAGASAHDADDR</sequence>
<feature type="domain" description="Histidine kinase" evidence="14">
    <location>
        <begin position="520"/>
        <end position="625"/>
    </location>
</feature>
<evidence type="ECO:0000256" key="4">
    <source>
        <dbReference type="ARBA" id="ARBA00022553"/>
    </source>
</evidence>
<feature type="compositionally biased region" description="Basic and acidic residues" evidence="12">
    <location>
        <begin position="692"/>
        <end position="709"/>
    </location>
</feature>
<gene>
    <name evidence="15" type="ORF">GCM10009801_50810</name>
</gene>
<dbReference type="Gene3D" id="6.10.340.10">
    <property type="match status" value="1"/>
</dbReference>
<evidence type="ECO:0000256" key="1">
    <source>
        <dbReference type="ARBA" id="ARBA00000085"/>
    </source>
</evidence>
<dbReference type="Proteomes" id="UP001500016">
    <property type="component" value="Unassembled WGS sequence"/>
</dbReference>
<feature type="region of interest" description="Disordered" evidence="12">
    <location>
        <begin position="73"/>
        <end position="106"/>
    </location>
</feature>
<keyword evidence="11" id="KW-0902">Two-component regulatory system</keyword>
<name>A0ABN2WA61_9ACTN</name>
<feature type="compositionally biased region" description="Gly residues" evidence="12">
    <location>
        <begin position="636"/>
        <end position="647"/>
    </location>
</feature>
<protein>
    <recommendedName>
        <fullName evidence="3">histidine kinase</fullName>
        <ecNumber evidence="3">2.7.13.3</ecNumber>
    </recommendedName>
</protein>
<keyword evidence="13" id="KW-0472">Membrane</keyword>